<dbReference type="GO" id="GO:0005524">
    <property type="term" value="F:ATP binding"/>
    <property type="evidence" value="ECO:0007669"/>
    <property type="project" value="UniProtKB-UniRule"/>
</dbReference>
<name>A0A284VMY3_9EURY</name>
<evidence type="ECO:0000256" key="7">
    <source>
        <dbReference type="ARBA" id="ARBA00022598"/>
    </source>
</evidence>
<evidence type="ECO:0000259" key="18">
    <source>
        <dbReference type="PROSITE" id="PS50975"/>
    </source>
</evidence>
<dbReference type="InterPro" id="IPR016185">
    <property type="entry name" value="PreATP-grasp_dom_sf"/>
</dbReference>
<dbReference type="AlphaFoldDB" id="A0A284VMY3"/>
<evidence type="ECO:0000256" key="4">
    <source>
        <dbReference type="ARBA" id="ARBA00004742"/>
    </source>
</evidence>
<keyword evidence="8 17" id="KW-0547">Nucleotide-binding</keyword>
<dbReference type="FunFam" id="3.30.1490.20:FF:000003">
    <property type="entry name" value="acetyl-CoA carboxylase isoform X1"/>
    <property type="match status" value="1"/>
</dbReference>
<comment type="cofactor">
    <cofactor evidence="2">
        <name>Co(2+)</name>
        <dbReference type="ChEBI" id="CHEBI:48828"/>
    </cofactor>
</comment>
<evidence type="ECO:0000313" key="21">
    <source>
        <dbReference type="Proteomes" id="UP000218615"/>
    </source>
</evidence>
<feature type="domain" description="ATP-grasp" evidence="18">
    <location>
        <begin position="120"/>
        <end position="316"/>
    </location>
</feature>
<keyword evidence="7 20" id="KW-0436">Ligase</keyword>
<keyword evidence="6" id="KW-0312">Gluconeogenesis</keyword>
<dbReference type="SUPFAM" id="SSF56059">
    <property type="entry name" value="Glutathione synthetase ATP-binding domain-like"/>
    <property type="match status" value="1"/>
</dbReference>
<dbReference type="GO" id="GO:0046872">
    <property type="term" value="F:metal ion binding"/>
    <property type="evidence" value="ECO:0007669"/>
    <property type="project" value="InterPro"/>
</dbReference>
<dbReference type="PROSITE" id="PS50975">
    <property type="entry name" value="ATP_GRASP"/>
    <property type="match status" value="1"/>
</dbReference>
<evidence type="ECO:0000256" key="17">
    <source>
        <dbReference type="PROSITE-ProRule" id="PRU00409"/>
    </source>
</evidence>
<evidence type="ECO:0000259" key="19">
    <source>
        <dbReference type="PROSITE" id="PS50979"/>
    </source>
</evidence>
<dbReference type="GO" id="GO:0004736">
    <property type="term" value="F:pyruvate carboxylase activity"/>
    <property type="evidence" value="ECO:0007669"/>
    <property type="project" value="UniProtKB-EC"/>
</dbReference>
<evidence type="ECO:0000256" key="11">
    <source>
        <dbReference type="ARBA" id="ARBA00023267"/>
    </source>
</evidence>
<dbReference type="EMBL" id="FZMP01000112">
    <property type="protein sequence ID" value="SNQ60650.1"/>
    <property type="molecule type" value="Genomic_DNA"/>
</dbReference>
<evidence type="ECO:0000256" key="15">
    <source>
        <dbReference type="ARBA" id="ARBA00073540"/>
    </source>
</evidence>
<evidence type="ECO:0000256" key="13">
    <source>
        <dbReference type="ARBA" id="ARBA00049382"/>
    </source>
</evidence>
<feature type="domain" description="Biotin carboxylation" evidence="19">
    <location>
        <begin position="1"/>
        <end position="445"/>
    </location>
</feature>
<evidence type="ECO:0000313" key="20">
    <source>
        <dbReference type="EMBL" id="SNQ60650.1"/>
    </source>
</evidence>
<evidence type="ECO:0000256" key="1">
    <source>
        <dbReference type="ARBA" id="ARBA00001936"/>
    </source>
</evidence>
<dbReference type="InterPro" id="IPR005481">
    <property type="entry name" value="BC-like_N"/>
</dbReference>
<dbReference type="EC" id="6.4.1.1" evidence="5"/>
<dbReference type="NCBIfam" id="TIGR00514">
    <property type="entry name" value="accC"/>
    <property type="match status" value="1"/>
</dbReference>
<evidence type="ECO:0000256" key="9">
    <source>
        <dbReference type="ARBA" id="ARBA00022840"/>
    </source>
</evidence>
<dbReference type="Pfam" id="PF02785">
    <property type="entry name" value="Biotin_carb_C"/>
    <property type="match status" value="1"/>
</dbReference>
<comment type="cofactor">
    <cofactor evidence="1">
        <name>Mn(2+)</name>
        <dbReference type="ChEBI" id="CHEBI:29035"/>
    </cofactor>
</comment>
<accession>A0A284VMY3</accession>
<dbReference type="FunFam" id="3.30.470.20:FF:000028">
    <property type="entry name" value="Methylcrotonoyl-CoA carboxylase subunit alpha, mitochondrial"/>
    <property type="match status" value="1"/>
</dbReference>
<dbReference type="PANTHER" id="PTHR18866">
    <property type="entry name" value="CARBOXYLASE:PYRUVATE/ACETYL-COA/PROPIONYL-COA CARBOXYLASE"/>
    <property type="match status" value="1"/>
</dbReference>
<dbReference type="Pfam" id="PF02786">
    <property type="entry name" value="CPSase_L_D2"/>
    <property type="match status" value="1"/>
</dbReference>
<evidence type="ECO:0000256" key="12">
    <source>
        <dbReference type="ARBA" id="ARBA00023317"/>
    </source>
</evidence>
<dbReference type="SUPFAM" id="SSF52440">
    <property type="entry name" value="PreATP-grasp domain"/>
    <property type="match status" value="1"/>
</dbReference>
<evidence type="ECO:0000256" key="8">
    <source>
        <dbReference type="ARBA" id="ARBA00022741"/>
    </source>
</evidence>
<reference evidence="21" key="1">
    <citation type="submission" date="2017-06" db="EMBL/GenBank/DDBJ databases">
        <authorList>
            <person name="Cremers G."/>
        </authorList>
    </citation>
    <scope>NUCLEOTIDE SEQUENCE [LARGE SCALE GENOMIC DNA]</scope>
</reference>
<dbReference type="Proteomes" id="UP000218615">
    <property type="component" value="Unassembled WGS sequence"/>
</dbReference>
<dbReference type="NCBIfam" id="NF006406">
    <property type="entry name" value="PRK08654.1"/>
    <property type="match status" value="1"/>
</dbReference>
<dbReference type="InterPro" id="IPR011761">
    <property type="entry name" value="ATP-grasp"/>
</dbReference>
<dbReference type="InterPro" id="IPR011054">
    <property type="entry name" value="Rudment_hybrid_motif"/>
</dbReference>
<evidence type="ECO:0000256" key="3">
    <source>
        <dbReference type="ARBA" id="ARBA00002380"/>
    </source>
</evidence>
<keyword evidence="10" id="KW-0460">Magnesium</keyword>
<comment type="catalytic activity">
    <reaction evidence="13">
        <text>hydrogencarbonate + pyruvate + ATP = oxaloacetate + ADP + phosphate + H(+)</text>
        <dbReference type="Rhea" id="RHEA:20844"/>
        <dbReference type="ChEBI" id="CHEBI:15361"/>
        <dbReference type="ChEBI" id="CHEBI:15378"/>
        <dbReference type="ChEBI" id="CHEBI:16452"/>
        <dbReference type="ChEBI" id="CHEBI:17544"/>
        <dbReference type="ChEBI" id="CHEBI:30616"/>
        <dbReference type="ChEBI" id="CHEBI:43474"/>
        <dbReference type="ChEBI" id="CHEBI:456216"/>
        <dbReference type="EC" id="6.4.1.1"/>
    </reaction>
</comment>
<dbReference type="Gene3D" id="3.30.470.20">
    <property type="entry name" value="ATP-grasp fold, B domain"/>
    <property type="match status" value="1"/>
</dbReference>
<dbReference type="OrthoDB" id="31083at2157"/>
<dbReference type="InterPro" id="IPR005482">
    <property type="entry name" value="Biotin_COase_C"/>
</dbReference>
<keyword evidence="9 17" id="KW-0067">ATP-binding</keyword>
<dbReference type="NCBIfam" id="NF006367">
    <property type="entry name" value="PRK08591.1"/>
    <property type="match status" value="1"/>
</dbReference>
<dbReference type="FunFam" id="3.40.50.20:FF:000010">
    <property type="entry name" value="Propionyl-CoA carboxylase subunit alpha"/>
    <property type="match status" value="1"/>
</dbReference>
<dbReference type="PROSITE" id="PS00867">
    <property type="entry name" value="CPSASE_2"/>
    <property type="match status" value="1"/>
</dbReference>
<dbReference type="PANTHER" id="PTHR18866:SF33">
    <property type="entry name" value="METHYLCROTONOYL-COA CARBOXYLASE SUBUNIT ALPHA, MITOCHONDRIAL-RELATED"/>
    <property type="match status" value="1"/>
</dbReference>
<comment type="function">
    <text evidence="3">Pyruvate carboxylase catalyzes a 2-step reaction, involving the ATP-dependent carboxylation of the covalently attached biotin in the first step and the transfer of the carboxyl group to pyruvate in the second.</text>
</comment>
<keyword evidence="21" id="KW-1185">Reference proteome</keyword>
<dbReference type="InterPro" id="IPR005479">
    <property type="entry name" value="CPAse_ATP-bd"/>
</dbReference>
<dbReference type="SMART" id="SM00878">
    <property type="entry name" value="Biotin_carb_C"/>
    <property type="match status" value="1"/>
</dbReference>
<evidence type="ECO:0000256" key="6">
    <source>
        <dbReference type="ARBA" id="ARBA00022432"/>
    </source>
</evidence>
<dbReference type="PROSITE" id="PS00866">
    <property type="entry name" value="CPSASE_1"/>
    <property type="match status" value="1"/>
</dbReference>
<comment type="subunit">
    <text evidence="14">Heterooctamer of four A and four B subunits.</text>
</comment>
<dbReference type="Pfam" id="PF00289">
    <property type="entry name" value="Biotin_carb_N"/>
    <property type="match status" value="1"/>
</dbReference>
<evidence type="ECO:0000256" key="2">
    <source>
        <dbReference type="ARBA" id="ARBA00001941"/>
    </source>
</evidence>
<organism evidence="20 21">
    <name type="scientific">Candidatus Methanoperedens nitratireducens</name>
    <dbReference type="NCBI Taxonomy" id="1392998"/>
    <lineage>
        <taxon>Archaea</taxon>
        <taxon>Methanobacteriati</taxon>
        <taxon>Methanobacteriota</taxon>
        <taxon>Stenosarchaea group</taxon>
        <taxon>Methanomicrobia</taxon>
        <taxon>Methanosarcinales</taxon>
        <taxon>ANME-2 cluster</taxon>
        <taxon>Candidatus Methanoperedentaceae</taxon>
        <taxon>Candidatus Methanoperedens</taxon>
    </lineage>
</organism>
<dbReference type="RefSeq" id="WP_096205070.1">
    <property type="nucleotide sequence ID" value="NZ_FZMP01000112.1"/>
</dbReference>
<dbReference type="PROSITE" id="PS50979">
    <property type="entry name" value="BC"/>
    <property type="match status" value="1"/>
</dbReference>
<dbReference type="InterPro" id="IPR004549">
    <property type="entry name" value="Acetyl_CoA_COase_biotin_COase"/>
</dbReference>
<proteinExistence type="predicted"/>
<dbReference type="STRING" id="1392998.ANME2D_03480"/>
<comment type="pathway">
    <text evidence="4">Carbohydrate biosynthesis; gluconeogenesis.</text>
</comment>
<dbReference type="SUPFAM" id="SSF51246">
    <property type="entry name" value="Rudiment single hybrid motif"/>
    <property type="match status" value="1"/>
</dbReference>
<keyword evidence="12" id="KW-0670">Pyruvate</keyword>
<dbReference type="GO" id="GO:0006094">
    <property type="term" value="P:gluconeogenesis"/>
    <property type="evidence" value="ECO:0007669"/>
    <property type="project" value="UniProtKB-KW"/>
</dbReference>
<evidence type="ECO:0000256" key="16">
    <source>
        <dbReference type="ARBA" id="ARBA00079226"/>
    </source>
</evidence>
<evidence type="ECO:0000256" key="10">
    <source>
        <dbReference type="ARBA" id="ARBA00022842"/>
    </source>
</evidence>
<evidence type="ECO:0000256" key="5">
    <source>
        <dbReference type="ARBA" id="ARBA00013057"/>
    </source>
</evidence>
<sequence>MFKKVLIANRGEIAIRVMRACRELNIKTVAVYSDVDKNALFAKYADEAYPIGPAPASQSYLNMDTIIDVAHKTGAEGIHPGYGFLSENEDFAARCEKEGVAFIGPTSRAIENMGNKITAKKAMVAAGIPVVPGSDGGISDFDAAVKTAERIGYPVIIKAAAGGGGIGMKIVRKTEELVQTIESTQRVAKSSFGDATVFIEKYLEEPRHIEFQILADSFGNVIHVGERECSIQRRHQKLIEESPSPVMTPKLRERMGSDAVKAAAAIDYTNAGTIEFLYSKGNYYFLEMNTRLQVEHPITEVVTGVDLAKEQLRIAAGEELSYRQEDIRQIGWAIECRLNAEDPLNNFTPSPGKLRRYRSSGGPGVRVDSGVHTGYTITPFYDSLISKLTVWGRDRNEAITRMKRALYEYIIVGVTTNIPFHKAVMNNEYFRRGELTTHFIEDHNIIAEVERVVEAEKEKGATLASALTMEDKKVAAITAAVGAYIQTAKDGERNEYKR</sequence>
<dbReference type="InterPro" id="IPR050856">
    <property type="entry name" value="Biotin_carboxylase_complex"/>
</dbReference>
<gene>
    <name evidence="20" type="primary">accC</name>
    <name evidence="20" type="ORF">MNV_20026</name>
</gene>
<protein>
    <recommendedName>
        <fullName evidence="15">Pyruvate carboxylase subunit A</fullName>
        <ecNumber evidence="5">6.4.1.1</ecNumber>
    </recommendedName>
    <alternativeName>
        <fullName evidence="16">Pyruvic carboxylase A</fullName>
    </alternativeName>
</protein>
<evidence type="ECO:0000256" key="14">
    <source>
        <dbReference type="ARBA" id="ARBA00064342"/>
    </source>
</evidence>
<dbReference type="InterPro" id="IPR011764">
    <property type="entry name" value="Biotin_carboxylation_dom"/>
</dbReference>
<keyword evidence="11" id="KW-0092">Biotin</keyword>